<evidence type="ECO:0000313" key="3">
    <source>
        <dbReference type="Proteomes" id="UP001328107"/>
    </source>
</evidence>
<protein>
    <submittedName>
        <fullName evidence="2">Uncharacterized protein</fullName>
    </submittedName>
</protein>
<dbReference type="AlphaFoldDB" id="A0AAN4ZT07"/>
<name>A0AAN4ZT07_9BILA</name>
<feature type="region of interest" description="Disordered" evidence="1">
    <location>
        <begin position="55"/>
        <end position="79"/>
    </location>
</feature>
<accession>A0AAN4ZT07</accession>
<keyword evidence="3" id="KW-1185">Reference proteome</keyword>
<feature type="non-terminal residue" evidence="2">
    <location>
        <position position="1"/>
    </location>
</feature>
<feature type="compositionally biased region" description="Low complexity" evidence="1">
    <location>
        <begin position="55"/>
        <end position="71"/>
    </location>
</feature>
<dbReference type="EMBL" id="BTRK01000003">
    <property type="protein sequence ID" value="GMR43842.1"/>
    <property type="molecule type" value="Genomic_DNA"/>
</dbReference>
<evidence type="ECO:0000313" key="2">
    <source>
        <dbReference type="EMBL" id="GMR43842.1"/>
    </source>
</evidence>
<dbReference type="Proteomes" id="UP001328107">
    <property type="component" value="Unassembled WGS sequence"/>
</dbReference>
<reference evidence="3" key="1">
    <citation type="submission" date="2022-10" db="EMBL/GenBank/DDBJ databases">
        <title>Genome assembly of Pristionchus species.</title>
        <authorList>
            <person name="Yoshida K."/>
            <person name="Sommer R.J."/>
        </authorList>
    </citation>
    <scope>NUCLEOTIDE SEQUENCE [LARGE SCALE GENOMIC DNA]</scope>
    <source>
        <strain evidence="3">RS5460</strain>
    </source>
</reference>
<feature type="non-terminal residue" evidence="2">
    <location>
        <position position="79"/>
    </location>
</feature>
<organism evidence="2 3">
    <name type="scientific">Pristionchus mayeri</name>
    <dbReference type="NCBI Taxonomy" id="1317129"/>
    <lineage>
        <taxon>Eukaryota</taxon>
        <taxon>Metazoa</taxon>
        <taxon>Ecdysozoa</taxon>
        <taxon>Nematoda</taxon>
        <taxon>Chromadorea</taxon>
        <taxon>Rhabditida</taxon>
        <taxon>Rhabditina</taxon>
        <taxon>Diplogasteromorpha</taxon>
        <taxon>Diplogasteroidea</taxon>
        <taxon>Neodiplogasteridae</taxon>
        <taxon>Pristionchus</taxon>
    </lineage>
</organism>
<evidence type="ECO:0000256" key="1">
    <source>
        <dbReference type="SAM" id="MobiDB-lite"/>
    </source>
</evidence>
<comment type="caution">
    <text evidence="2">The sequence shown here is derived from an EMBL/GenBank/DDBJ whole genome shotgun (WGS) entry which is preliminary data.</text>
</comment>
<proteinExistence type="predicted"/>
<gene>
    <name evidence="2" type="ORF">PMAYCL1PPCAC_14037</name>
</gene>
<sequence>TSASCGRWNRKYIFTVVYDERFDDRRFALGTNQILDKTLILCDKDMCNPEISFFSSAHSSTNSRNRNSTFSPFDNSYFS</sequence>